<keyword evidence="2" id="KW-1185">Reference proteome</keyword>
<dbReference type="Proteomes" id="UP000008549">
    <property type="component" value="Unassembled WGS sequence"/>
</dbReference>
<dbReference type="InParanoid" id="B6IIE4"/>
<reference evidence="1 2" key="1">
    <citation type="journal article" date="2003" name="PLoS Biol.">
        <title>The genome sequence of Caenorhabditis briggsae: a platform for comparative genomics.</title>
        <authorList>
            <person name="Stein L.D."/>
            <person name="Bao Z."/>
            <person name="Blasiar D."/>
            <person name="Blumenthal T."/>
            <person name="Brent M.R."/>
            <person name="Chen N."/>
            <person name="Chinwalla A."/>
            <person name="Clarke L."/>
            <person name="Clee C."/>
            <person name="Coghlan A."/>
            <person name="Coulson A."/>
            <person name="D'Eustachio P."/>
            <person name="Fitch D.H."/>
            <person name="Fulton L.A."/>
            <person name="Fulton R.E."/>
            <person name="Griffiths-Jones S."/>
            <person name="Harris T.W."/>
            <person name="Hillier L.W."/>
            <person name="Kamath R."/>
            <person name="Kuwabara P.E."/>
            <person name="Mardis E.R."/>
            <person name="Marra M.A."/>
            <person name="Miner T.L."/>
            <person name="Minx P."/>
            <person name="Mullikin J.C."/>
            <person name="Plumb R.W."/>
            <person name="Rogers J."/>
            <person name="Schein J.E."/>
            <person name="Sohrmann M."/>
            <person name="Spieth J."/>
            <person name="Stajich J.E."/>
            <person name="Wei C."/>
            <person name="Willey D."/>
            <person name="Wilson R.K."/>
            <person name="Durbin R."/>
            <person name="Waterston R.H."/>
        </authorList>
    </citation>
    <scope>NUCLEOTIDE SEQUENCE [LARGE SCALE GENOMIC DNA]</scope>
    <source>
        <strain evidence="1 2">AF16</strain>
    </source>
</reference>
<evidence type="ECO:0000313" key="2">
    <source>
        <dbReference type="Proteomes" id="UP000008549"/>
    </source>
</evidence>
<dbReference type="KEGG" id="cbr:CBG_26584"/>
<dbReference type="HOGENOM" id="CLU_3320487_0_0_1"/>
<evidence type="ECO:0000313" key="1">
    <source>
        <dbReference type="EMBL" id="CAR99674.1"/>
    </source>
</evidence>
<dbReference type="RefSeq" id="XP_045099235.1">
    <property type="nucleotide sequence ID" value="XM_045237444.1"/>
</dbReference>
<reference evidence="1 2" key="2">
    <citation type="journal article" date="2011" name="PLoS Genet.">
        <title>Caenorhabditis briggsae recombinant inbred line genotypes reveal inter-strain incompatibility and the evolution of recombination.</title>
        <authorList>
            <person name="Ross J.A."/>
            <person name="Koboldt D.C."/>
            <person name="Staisch J.E."/>
            <person name="Chamberlin H.M."/>
            <person name="Gupta B.P."/>
            <person name="Miller R.D."/>
            <person name="Baird S.E."/>
            <person name="Haag E.S."/>
        </authorList>
    </citation>
    <scope>NUCLEOTIDE SEQUENCE [LARGE SCALE GENOMIC DNA]</scope>
    <source>
        <strain evidence="1 2">AF16</strain>
    </source>
</reference>
<protein>
    <submittedName>
        <fullName evidence="1">Protein CBG26584</fullName>
    </submittedName>
</protein>
<organism evidence="1 2">
    <name type="scientific">Caenorhabditis briggsae</name>
    <dbReference type="NCBI Taxonomy" id="6238"/>
    <lineage>
        <taxon>Eukaryota</taxon>
        <taxon>Metazoa</taxon>
        <taxon>Ecdysozoa</taxon>
        <taxon>Nematoda</taxon>
        <taxon>Chromadorea</taxon>
        <taxon>Rhabditida</taxon>
        <taxon>Rhabditina</taxon>
        <taxon>Rhabditomorpha</taxon>
        <taxon>Rhabditoidea</taxon>
        <taxon>Rhabditidae</taxon>
        <taxon>Peloderinae</taxon>
        <taxon>Caenorhabditis</taxon>
    </lineage>
</organism>
<gene>
    <name evidence="1" type="ORF">CBG26584</name>
    <name evidence="1" type="ORF">CBG_26584</name>
</gene>
<dbReference type="EMBL" id="HE601540">
    <property type="protein sequence ID" value="CAR99674.1"/>
    <property type="molecule type" value="Genomic_DNA"/>
</dbReference>
<dbReference type="AlphaFoldDB" id="B6IIE4"/>
<dbReference type="GeneID" id="68918062"/>
<proteinExistence type="predicted"/>
<accession>B6IIE4</accession>
<dbReference type="CTD" id="68918062"/>
<sequence length="39" mass="4591">MYQNATRCILKMIHFVCNKKVFLSESGNVKRILSRLSDF</sequence>
<name>B6IIE4_CAEBR</name>